<dbReference type="RefSeq" id="WP_116624632.1">
    <property type="nucleotide sequence ID" value="NZ_QURN01000011.1"/>
</dbReference>
<dbReference type="InterPro" id="IPR025959">
    <property type="entry name" value="Winged_HTH_dom"/>
</dbReference>
<dbReference type="InterPro" id="IPR038717">
    <property type="entry name" value="Tc1-like_DDE_dom"/>
</dbReference>
<feature type="domain" description="Tc1-like transposase DDE" evidence="1">
    <location>
        <begin position="185"/>
        <end position="323"/>
    </location>
</feature>
<dbReference type="Pfam" id="PF13358">
    <property type="entry name" value="DDE_3"/>
    <property type="match status" value="1"/>
</dbReference>
<evidence type="ECO:0000313" key="4">
    <source>
        <dbReference type="Proteomes" id="UP000262379"/>
    </source>
</evidence>
<dbReference type="InterPro" id="IPR009057">
    <property type="entry name" value="Homeodomain-like_sf"/>
</dbReference>
<evidence type="ECO:0000259" key="1">
    <source>
        <dbReference type="Pfam" id="PF13358"/>
    </source>
</evidence>
<evidence type="ECO:0000313" key="3">
    <source>
        <dbReference type="EMBL" id="RFC66741.1"/>
    </source>
</evidence>
<comment type="caution">
    <text evidence="3">The sequence shown here is derived from an EMBL/GenBank/DDBJ whole genome shotgun (WGS) entry which is preliminary data.</text>
</comment>
<name>A0A371XC26_9HYPH</name>
<dbReference type="AlphaFoldDB" id="A0A371XC26"/>
<dbReference type="EMBL" id="QURN01000011">
    <property type="protein sequence ID" value="RFC66741.1"/>
    <property type="molecule type" value="Genomic_DNA"/>
</dbReference>
<proteinExistence type="predicted"/>
<dbReference type="GO" id="GO:0003676">
    <property type="term" value="F:nucleic acid binding"/>
    <property type="evidence" value="ECO:0007669"/>
    <property type="project" value="InterPro"/>
</dbReference>
<evidence type="ECO:0000259" key="2">
    <source>
        <dbReference type="Pfam" id="PF13592"/>
    </source>
</evidence>
<dbReference type="SUPFAM" id="SSF46689">
    <property type="entry name" value="Homeodomain-like"/>
    <property type="match status" value="1"/>
</dbReference>
<accession>A0A371XC26</accession>
<organism evidence="3 4">
    <name type="scientific">Mesorhizobium denitrificans</name>
    <dbReference type="NCBI Taxonomy" id="2294114"/>
    <lineage>
        <taxon>Bacteria</taxon>
        <taxon>Pseudomonadati</taxon>
        <taxon>Pseudomonadota</taxon>
        <taxon>Alphaproteobacteria</taxon>
        <taxon>Hyphomicrobiales</taxon>
        <taxon>Phyllobacteriaceae</taxon>
        <taxon>Mesorhizobium</taxon>
    </lineage>
</organism>
<dbReference type="Pfam" id="PF13592">
    <property type="entry name" value="HTH_33"/>
    <property type="match status" value="1"/>
</dbReference>
<keyword evidence="4" id="KW-1185">Reference proteome</keyword>
<dbReference type="InterPro" id="IPR047655">
    <property type="entry name" value="Transpos_IS630-like"/>
</dbReference>
<dbReference type="InterPro" id="IPR036397">
    <property type="entry name" value="RNaseH_sf"/>
</dbReference>
<dbReference type="Pfam" id="PF13551">
    <property type="entry name" value="HTH_29"/>
    <property type="match status" value="1"/>
</dbReference>
<gene>
    <name evidence="3" type="ORF">DY251_14460</name>
</gene>
<dbReference type="Proteomes" id="UP000262379">
    <property type="component" value="Unassembled WGS sequence"/>
</dbReference>
<dbReference type="NCBIfam" id="NF033545">
    <property type="entry name" value="transpos_IS630"/>
    <property type="match status" value="1"/>
</dbReference>
<feature type="domain" description="Winged helix-turn helix" evidence="2">
    <location>
        <begin position="108"/>
        <end position="165"/>
    </location>
</feature>
<protein>
    <submittedName>
        <fullName evidence="3">IS630 family transposase</fullName>
    </submittedName>
</protein>
<reference evidence="4" key="1">
    <citation type="submission" date="2018-08" db="EMBL/GenBank/DDBJ databases">
        <authorList>
            <person name="Im W.T."/>
        </authorList>
    </citation>
    <scope>NUCLEOTIDE SEQUENCE [LARGE SCALE GENOMIC DNA]</scope>
    <source>
        <strain evidence="4">LA-28</strain>
    </source>
</reference>
<dbReference type="Gene3D" id="3.30.420.10">
    <property type="entry name" value="Ribonuclease H-like superfamily/Ribonuclease H"/>
    <property type="match status" value="1"/>
</dbReference>
<sequence length="356" mass="40159">MGSAVKLRNDYSAGELRRLARASKDVRQSSRLLSIAAVLDGMSRADAARIGGMDRQTLRDWVHRFNTAGPVGLVDQWSSGPPSRLSAEQRSELAAIVEKGPDRAIDGVVRWRRVDLRRVIKERFGVDYDTRYVGKLLHRLGFSHISARPQHPAQDAQIVEAFKKNWPRTLKAHLCDLPPRTKVELWFQDEARIGQKNGIVRQWARCGTRPRQPADQRYQSAYLFGAICPARGVGAALALPFADTEAMQLHIDEISRHVEKGAHAVLVMDRAGWHTTANLNMPENITPIFLPSRAPELNPVENIWQFLRQNWLSNRVFDGYDDIIDAACKAWRKLLASPETITSIGMREWAHVGQTP</sequence>